<evidence type="ECO:0000313" key="3">
    <source>
        <dbReference type="Proteomes" id="UP001169069"/>
    </source>
</evidence>
<dbReference type="Proteomes" id="UP001169069">
    <property type="component" value="Unassembled WGS sequence"/>
</dbReference>
<name>A0ABT7QUP7_9BACT</name>
<dbReference type="InterPro" id="IPR012938">
    <property type="entry name" value="Glc/Sorbosone_DH"/>
</dbReference>
<dbReference type="SUPFAM" id="SSF50952">
    <property type="entry name" value="Soluble quinoprotein glucose dehydrogenase"/>
    <property type="match status" value="1"/>
</dbReference>
<reference evidence="2" key="1">
    <citation type="submission" date="2023-01" db="EMBL/GenBank/DDBJ databases">
        <title>Sulfurovum sp. zt1-1 genome assembly.</title>
        <authorList>
            <person name="Wang J."/>
        </authorList>
    </citation>
    <scope>NUCLEOTIDE SEQUENCE</scope>
    <source>
        <strain evidence="2">Zt1-1</strain>
    </source>
</reference>
<feature type="domain" description="Glucose/Sorbosone dehydrogenase" evidence="1">
    <location>
        <begin position="34"/>
        <end position="354"/>
    </location>
</feature>
<keyword evidence="3" id="KW-1185">Reference proteome</keyword>
<dbReference type="Pfam" id="PF07995">
    <property type="entry name" value="GSDH"/>
    <property type="match status" value="1"/>
</dbReference>
<sequence>MKVYFFWVILFVSFLTADTEYKLEKLASGHGVIWGMVFIDDGKLLFTQREGKAGILSVDTRKTKMLKGLPKIRAKGQGGLLDVTLSPNFINDGWIYFTYVKEVGSEGATTLARAKLDHDRLEKWQDIIVTKSTSSQNIHFGSRIAFDKRGHLFLTIGDRGIRDNAQNLRNHAGTILRLNLDGSVPKDNPFVSNPTAQDEIYSYGHRNPQGIYYDNVTNRLWAIEHGPRGGDEINLIKKGHNYGWPVISYGTEYWNPLLPVGEGTHKKGMMQPQKVYIPSIAPSSLMIYNGNLFPRWKDKLFTGALVQKHINIIGIDNNGNLASEERIVENLGERIRCITQDKKGYIYFSTDSGDIFKLSPA</sequence>
<proteinExistence type="predicted"/>
<accession>A0ABT7QUP7</accession>
<dbReference type="InterPro" id="IPR011042">
    <property type="entry name" value="6-blade_b-propeller_TolB-like"/>
</dbReference>
<comment type="caution">
    <text evidence="2">The sequence shown here is derived from an EMBL/GenBank/DDBJ whole genome shotgun (WGS) entry which is preliminary data.</text>
</comment>
<protein>
    <submittedName>
        <fullName evidence="2">PQQ-dependent sugar dehydrogenase</fullName>
    </submittedName>
</protein>
<dbReference type="PANTHER" id="PTHR19328">
    <property type="entry name" value="HEDGEHOG-INTERACTING PROTEIN"/>
    <property type="match status" value="1"/>
</dbReference>
<dbReference type="RefSeq" id="WP_289411850.1">
    <property type="nucleotide sequence ID" value="NZ_JAQIBD010000001.1"/>
</dbReference>
<dbReference type="Gene3D" id="2.120.10.30">
    <property type="entry name" value="TolB, C-terminal domain"/>
    <property type="match status" value="1"/>
</dbReference>
<dbReference type="EMBL" id="JAQIBD010000001">
    <property type="protein sequence ID" value="MDM5270572.1"/>
    <property type="molecule type" value="Genomic_DNA"/>
</dbReference>
<dbReference type="PANTHER" id="PTHR19328:SF75">
    <property type="entry name" value="ALDOSE SUGAR DEHYDROGENASE YLII"/>
    <property type="match status" value="1"/>
</dbReference>
<gene>
    <name evidence="2" type="ORF">PGH07_00075</name>
</gene>
<evidence type="ECO:0000259" key="1">
    <source>
        <dbReference type="Pfam" id="PF07995"/>
    </source>
</evidence>
<dbReference type="InterPro" id="IPR011041">
    <property type="entry name" value="Quinoprot_gluc/sorb_DH_b-prop"/>
</dbReference>
<organism evidence="2 3">
    <name type="scientific">Sulfurovum zhangzhouensis</name>
    <dbReference type="NCBI Taxonomy" id="3019067"/>
    <lineage>
        <taxon>Bacteria</taxon>
        <taxon>Pseudomonadati</taxon>
        <taxon>Campylobacterota</taxon>
        <taxon>Epsilonproteobacteria</taxon>
        <taxon>Campylobacterales</taxon>
        <taxon>Sulfurovaceae</taxon>
        <taxon>Sulfurovum</taxon>
    </lineage>
</organism>
<evidence type="ECO:0000313" key="2">
    <source>
        <dbReference type="EMBL" id="MDM5270572.1"/>
    </source>
</evidence>